<keyword evidence="3" id="KW-1185">Reference proteome</keyword>
<feature type="compositionally biased region" description="Polar residues" evidence="1">
    <location>
        <begin position="11"/>
        <end position="21"/>
    </location>
</feature>
<dbReference type="Proteomes" id="UP000823561">
    <property type="component" value="Chromosome 21"/>
</dbReference>
<reference evidence="2" key="1">
    <citation type="submission" date="2020-10" db="EMBL/GenBank/DDBJ databases">
        <title>Chromosome-scale genome assembly of the Allis shad, Alosa alosa.</title>
        <authorList>
            <person name="Margot Z."/>
            <person name="Christophe K."/>
            <person name="Cabau C."/>
            <person name="Louis A."/>
            <person name="Berthelot C."/>
            <person name="Parey E."/>
            <person name="Roest Crollius H."/>
            <person name="Montfort J."/>
            <person name="Robinson-Rechavi M."/>
            <person name="Bucao C."/>
            <person name="Bouchez O."/>
            <person name="Gislard M."/>
            <person name="Lluch J."/>
            <person name="Milhes M."/>
            <person name="Lampietro C."/>
            <person name="Lopez Roques C."/>
            <person name="Donnadieu C."/>
            <person name="Braasch I."/>
            <person name="Desvignes T."/>
            <person name="Postlethwait J."/>
            <person name="Bobe J."/>
            <person name="Guiguen Y."/>
        </authorList>
    </citation>
    <scope>NUCLEOTIDE SEQUENCE</scope>
    <source>
        <strain evidence="2">M-15738</strain>
        <tissue evidence="2">Blood</tissue>
    </source>
</reference>
<accession>A0AAV6FUW3</accession>
<gene>
    <name evidence="2" type="ORF">AALO_G00272490</name>
</gene>
<evidence type="ECO:0000313" key="2">
    <source>
        <dbReference type="EMBL" id="KAG5264131.1"/>
    </source>
</evidence>
<dbReference type="EMBL" id="JADWDJ010000021">
    <property type="protein sequence ID" value="KAG5264131.1"/>
    <property type="molecule type" value="Genomic_DNA"/>
</dbReference>
<comment type="caution">
    <text evidence="2">The sequence shown here is derived from an EMBL/GenBank/DDBJ whole genome shotgun (WGS) entry which is preliminary data.</text>
</comment>
<sequence length="60" mass="6481">MTAIIMMSRTAPATYQPTSAPADQKQETHTLVQDTHVNTAVVKLAIVDTDIMRGPVQVTS</sequence>
<name>A0AAV6FUW3_9TELE</name>
<feature type="region of interest" description="Disordered" evidence="1">
    <location>
        <begin position="1"/>
        <end position="25"/>
    </location>
</feature>
<dbReference type="AlphaFoldDB" id="A0AAV6FUW3"/>
<evidence type="ECO:0000256" key="1">
    <source>
        <dbReference type="SAM" id="MobiDB-lite"/>
    </source>
</evidence>
<proteinExistence type="predicted"/>
<organism evidence="2 3">
    <name type="scientific">Alosa alosa</name>
    <name type="common">allis shad</name>
    <dbReference type="NCBI Taxonomy" id="278164"/>
    <lineage>
        <taxon>Eukaryota</taxon>
        <taxon>Metazoa</taxon>
        <taxon>Chordata</taxon>
        <taxon>Craniata</taxon>
        <taxon>Vertebrata</taxon>
        <taxon>Euteleostomi</taxon>
        <taxon>Actinopterygii</taxon>
        <taxon>Neopterygii</taxon>
        <taxon>Teleostei</taxon>
        <taxon>Clupei</taxon>
        <taxon>Clupeiformes</taxon>
        <taxon>Clupeoidei</taxon>
        <taxon>Clupeidae</taxon>
        <taxon>Alosa</taxon>
    </lineage>
</organism>
<evidence type="ECO:0000313" key="3">
    <source>
        <dbReference type="Proteomes" id="UP000823561"/>
    </source>
</evidence>
<protein>
    <submittedName>
        <fullName evidence="2">Uncharacterized protein</fullName>
    </submittedName>
</protein>